<evidence type="ECO:0000259" key="4">
    <source>
        <dbReference type="PROSITE" id="PS51393"/>
    </source>
</evidence>
<dbReference type="SUPFAM" id="SSF53098">
    <property type="entry name" value="Ribonuclease H-like"/>
    <property type="match status" value="1"/>
</dbReference>
<dbReference type="InterPro" id="IPR030559">
    <property type="entry name" value="PolZ_Rev3"/>
</dbReference>
<dbReference type="InterPro" id="IPR012337">
    <property type="entry name" value="RNaseH-like_sf"/>
</dbReference>
<reference evidence="5 6" key="1">
    <citation type="journal article" date="2021" name="Plant Biotechnol. J.">
        <title>Multi-omics assisted identification of the key and species-specific regulatory components of drought-tolerant mechanisms in Gossypium stocksii.</title>
        <authorList>
            <person name="Yu D."/>
            <person name="Ke L."/>
            <person name="Zhang D."/>
            <person name="Wu Y."/>
            <person name="Sun Y."/>
            <person name="Mei J."/>
            <person name="Sun J."/>
            <person name="Sun Y."/>
        </authorList>
    </citation>
    <scope>NUCLEOTIDE SEQUENCE [LARGE SCALE GENOMIC DNA]</scope>
    <source>
        <strain evidence="6">cv. E1</strain>
        <tissue evidence="5">Leaf</tissue>
    </source>
</reference>
<dbReference type="Pfam" id="PF24065">
    <property type="entry name" value="REV3_N"/>
    <property type="match status" value="1"/>
</dbReference>
<dbReference type="InterPro" id="IPR036226">
    <property type="entry name" value="LipOase_C_sf"/>
</dbReference>
<dbReference type="InterPro" id="IPR013819">
    <property type="entry name" value="LipOase_C"/>
</dbReference>
<comment type="caution">
    <text evidence="2">Lacks conserved residue(s) required for the propagation of feature annotation.</text>
</comment>
<gene>
    <name evidence="5" type="ORF">J1N35_009659</name>
</gene>
<dbReference type="PROSITE" id="PS50095">
    <property type="entry name" value="PLAT"/>
    <property type="match status" value="1"/>
</dbReference>
<comment type="caution">
    <text evidence="5">The sequence shown here is derived from an EMBL/GenBank/DDBJ whole genome shotgun (WGS) entry which is preliminary data.</text>
</comment>
<dbReference type="InterPro" id="IPR036392">
    <property type="entry name" value="PLAT/LH2_dom_sf"/>
</dbReference>
<dbReference type="SUPFAM" id="SSF49723">
    <property type="entry name" value="Lipase/lipooxygenase domain (PLAT/LH2 domain)"/>
    <property type="match status" value="1"/>
</dbReference>
<dbReference type="InterPro" id="IPR056447">
    <property type="entry name" value="REV3_N"/>
</dbReference>
<dbReference type="PANTHER" id="PTHR45812">
    <property type="entry name" value="DNA POLYMERASE ZETA CATALYTIC SUBUNIT"/>
    <property type="match status" value="1"/>
</dbReference>
<dbReference type="GO" id="GO:0016035">
    <property type="term" value="C:zeta DNA polymerase complex"/>
    <property type="evidence" value="ECO:0007669"/>
    <property type="project" value="InterPro"/>
</dbReference>
<evidence type="ECO:0000313" key="6">
    <source>
        <dbReference type="Proteomes" id="UP000828251"/>
    </source>
</evidence>
<dbReference type="GO" id="GO:0003887">
    <property type="term" value="F:DNA-directed DNA polymerase activity"/>
    <property type="evidence" value="ECO:0007669"/>
    <property type="project" value="UniProtKB-EC"/>
</dbReference>
<dbReference type="GO" id="GO:0005634">
    <property type="term" value="C:nucleus"/>
    <property type="evidence" value="ECO:0007669"/>
    <property type="project" value="TreeGrafter"/>
</dbReference>
<evidence type="ECO:0000259" key="3">
    <source>
        <dbReference type="PROSITE" id="PS50095"/>
    </source>
</evidence>
<sequence>MKIPSTVVLIRKTEQDFNDPDDKWSGLHDFGNMLLQEKVSLKLISANIIDSNPKNKYGGKVGSEIHLEGWNNRSAYLEDRTFHVYFEWDEDFGTPGAVLVHNPYESEIYLKTITLQDVPGQGPILFLCNSWVYQNRGSRIFFSTKNDLGRLPVLEGSHEYPYSRRERIDEQFSRHKKSEFRENNWKSLIQALSPGIEAYLNFISRDEFESFQEINNVYDDGTSNVLDSFTGGFFRAISRKGKFPLPQVIKVACFKALKRNNQNPSFPLNSVFSHKKGEIEMLNSQSDSRVFSVRIVSIDHYMAPPIPGFDVCYSSFQGEKVNEVPVIRIYGSTPAGQKTCLHIHRALPYLYVPLADMLPQSTRILQEADDECTHGLALALEKALKLKGGAGSKRQHVHCCSLVRAKKFYGYHSSEELFVKIHFYYPHDVSRAANLLLAGAVLDKILQPHESHIPFILQFLVDYNLYGMGHLHLSGMKFRNPIPDLFHPRKFNCYGQHEQKVDDLTSGSGGFQI</sequence>
<dbReference type="GO" id="GO:0046872">
    <property type="term" value="F:metal ion binding"/>
    <property type="evidence" value="ECO:0007669"/>
    <property type="project" value="InterPro"/>
</dbReference>
<dbReference type="PROSITE" id="PS51393">
    <property type="entry name" value="LIPOXYGENASE_3"/>
    <property type="match status" value="1"/>
</dbReference>
<dbReference type="OrthoDB" id="963404at2759"/>
<keyword evidence="6" id="KW-1185">Reference proteome</keyword>
<comment type="catalytic activity">
    <reaction evidence="1">
        <text>DNA(n) + a 2'-deoxyribonucleoside 5'-triphosphate = DNA(n+1) + diphosphate</text>
        <dbReference type="Rhea" id="RHEA:22508"/>
        <dbReference type="Rhea" id="RHEA-COMP:17339"/>
        <dbReference type="Rhea" id="RHEA-COMP:17340"/>
        <dbReference type="ChEBI" id="CHEBI:33019"/>
        <dbReference type="ChEBI" id="CHEBI:61560"/>
        <dbReference type="ChEBI" id="CHEBI:173112"/>
        <dbReference type="EC" id="2.7.7.7"/>
    </reaction>
</comment>
<evidence type="ECO:0000313" key="5">
    <source>
        <dbReference type="EMBL" id="KAH1105891.1"/>
    </source>
</evidence>
<dbReference type="SMART" id="SM00308">
    <property type="entry name" value="LH2"/>
    <property type="match status" value="1"/>
</dbReference>
<dbReference type="GO" id="GO:0016702">
    <property type="term" value="F:oxidoreductase activity, acting on single donors with incorporation of molecular oxygen, incorporation of two atoms of oxygen"/>
    <property type="evidence" value="ECO:0007669"/>
    <property type="project" value="InterPro"/>
</dbReference>
<dbReference type="Pfam" id="PF01477">
    <property type="entry name" value="PLAT"/>
    <property type="match status" value="1"/>
</dbReference>
<dbReference type="GO" id="GO:0042276">
    <property type="term" value="P:error-prone translesion synthesis"/>
    <property type="evidence" value="ECO:0007669"/>
    <property type="project" value="TreeGrafter"/>
</dbReference>
<dbReference type="PANTHER" id="PTHR45812:SF1">
    <property type="entry name" value="DNA POLYMERASE ZETA CATALYTIC SUBUNIT"/>
    <property type="match status" value="1"/>
</dbReference>
<dbReference type="AlphaFoldDB" id="A0A9D3VYC6"/>
<dbReference type="InterPro" id="IPR027433">
    <property type="entry name" value="Lipoxygenase_dom_3"/>
</dbReference>
<dbReference type="Proteomes" id="UP000828251">
    <property type="component" value="Unassembled WGS sequence"/>
</dbReference>
<dbReference type="Gene3D" id="2.60.60.20">
    <property type="entry name" value="PLAT/LH2 domain"/>
    <property type="match status" value="1"/>
</dbReference>
<feature type="domain" description="PLAT" evidence="3">
    <location>
        <begin position="22"/>
        <end position="146"/>
    </location>
</feature>
<proteinExistence type="predicted"/>
<dbReference type="EMBL" id="JAIQCV010000004">
    <property type="protein sequence ID" value="KAH1105891.1"/>
    <property type="molecule type" value="Genomic_DNA"/>
</dbReference>
<evidence type="ECO:0000256" key="2">
    <source>
        <dbReference type="PROSITE-ProRule" id="PRU00152"/>
    </source>
</evidence>
<organism evidence="5 6">
    <name type="scientific">Gossypium stocksii</name>
    <dbReference type="NCBI Taxonomy" id="47602"/>
    <lineage>
        <taxon>Eukaryota</taxon>
        <taxon>Viridiplantae</taxon>
        <taxon>Streptophyta</taxon>
        <taxon>Embryophyta</taxon>
        <taxon>Tracheophyta</taxon>
        <taxon>Spermatophyta</taxon>
        <taxon>Magnoliopsida</taxon>
        <taxon>eudicotyledons</taxon>
        <taxon>Gunneridae</taxon>
        <taxon>Pentapetalae</taxon>
        <taxon>rosids</taxon>
        <taxon>malvids</taxon>
        <taxon>Malvales</taxon>
        <taxon>Malvaceae</taxon>
        <taxon>Malvoideae</taxon>
        <taxon>Gossypium</taxon>
    </lineage>
</organism>
<dbReference type="Gene3D" id="4.10.372.10">
    <property type="entry name" value="Lipoxygenase-1, Domain 3"/>
    <property type="match status" value="1"/>
</dbReference>
<dbReference type="FunFam" id="3.30.342.10:FF:000014">
    <property type="entry name" value="DNA polymerase"/>
    <property type="match status" value="1"/>
</dbReference>
<feature type="domain" description="Lipoxygenase" evidence="4">
    <location>
        <begin position="112"/>
        <end position="250"/>
    </location>
</feature>
<dbReference type="Gene3D" id="3.30.342.10">
    <property type="entry name" value="DNA Polymerase, chain B, domain 1"/>
    <property type="match status" value="1"/>
</dbReference>
<dbReference type="InterPro" id="IPR001024">
    <property type="entry name" value="PLAT/LH2_dom"/>
</dbReference>
<evidence type="ECO:0000256" key="1">
    <source>
        <dbReference type="ARBA" id="ARBA00049244"/>
    </source>
</evidence>
<dbReference type="InterPro" id="IPR056435">
    <property type="entry name" value="DPOD/Z_N"/>
</dbReference>
<accession>A0A9D3VYC6</accession>
<name>A0A9D3VYC6_9ROSI</name>
<dbReference type="Pfam" id="PF24055">
    <property type="entry name" value="POL3_N"/>
    <property type="match status" value="1"/>
</dbReference>
<dbReference type="GO" id="GO:0000724">
    <property type="term" value="P:double-strand break repair via homologous recombination"/>
    <property type="evidence" value="ECO:0007669"/>
    <property type="project" value="TreeGrafter"/>
</dbReference>
<protein>
    <submittedName>
        <fullName evidence="5">Uncharacterized protein</fullName>
    </submittedName>
</protein>
<dbReference type="SUPFAM" id="SSF48484">
    <property type="entry name" value="Lipoxigenase"/>
    <property type="match status" value="1"/>
</dbReference>